<organism evidence="2 3">
    <name type="scientific">Bimuria novae-zelandiae CBS 107.79</name>
    <dbReference type="NCBI Taxonomy" id="1447943"/>
    <lineage>
        <taxon>Eukaryota</taxon>
        <taxon>Fungi</taxon>
        <taxon>Dikarya</taxon>
        <taxon>Ascomycota</taxon>
        <taxon>Pezizomycotina</taxon>
        <taxon>Dothideomycetes</taxon>
        <taxon>Pleosporomycetidae</taxon>
        <taxon>Pleosporales</taxon>
        <taxon>Massarineae</taxon>
        <taxon>Didymosphaeriaceae</taxon>
        <taxon>Bimuria</taxon>
    </lineage>
</organism>
<proteinExistence type="predicted"/>
<dbReference type="InterPro" id="IPR053212">
    <property type="entry name" value="DHP_3-monooxygenase"/>
</dbReference>
<feature type="compositionally biased region" description="Basic residues" evidence="1">
    <location>
        <begin position="66"/>
        <end position="76"/>
    </location>
</feature>
<sequence>TLSTLKSQASIINLTSHKAASDELLVQILSPHRNASEHPHPRYLRLRLHIVLHLSLLRRHNDGRLRPHPPHHHPSRKTPPPSTWTRLVSRKTAVRNPTSTELLHSISDPLVSAIHSFAASKAVFLDGKVVLLGDALALCRPHGGGSTSQAAFQILQLVRCLEGEMSLDEWERVVVEEARTAAEFSVTMAKYF</sequence>
<evidence type="ECO:0000313" key="2">
    <source>
        <dbReference type="EMBL" id="KAF1970439.1"/>
    </source>
</evidence>
<evidence type="ECO:0000256" key="1">
    <source>
        <dbReference type="SAM" id="MobiDB-lite"/>
    </source>
</evidence>
<dbReference type="Proteomes" id="UP000800036">
    <property type="component" value="Unassembled WGS sequence"/>
</dbReference>
<accession>A0A6A5V2F9</accession>
<dbReference type="PANTHER" id="PTHR47469">
    <property type="entry name" value="MONOOXYGENASE-LIKE"/>
    <property type="match status" value="1"/>
</dbReference>
<gene>
    <name evidence="2" type="ORF">BU23DRAFT_212929</name>
</gene>
<keyword evidence="3" id="KW-1185">Reference proteome</keyword>
<feature type="non-terminal residue" evidence="2">
    <location>
        <position position="1"/>
    </location>
</feature>
<protein>
    <recommendedName>
        <fullName evidence="4">FAD-binding domain-containing protein</fullName>
    </recommendedName>
</protein>
<dbReference type="PANTHER" id="PTHR47469:SF2">
    <property type="entry name" value="OS06G0597600 PROTEIN"/>
    <property type="match status" value="1"/>
</dbReference>
<dbReference type="AlphaFoldDB" id="A0A6A5V2F9"/>
<name>A0A6A5V2F9_9PLEO</name>
<reference evidence="2" key="1">
    <citation type="journal article" date="2020" name="Stud. Mycol.">
        <title>101 Dothideomycetes genomes: a test case for predicting lifestyles and emergence of pathogens.</title>
        <authorList>
            <person name="Haridas S."/>
            <person name="Albert R."/>
            <person name="Binder M."/>
            <person name="Bloem J."/>
            <person name="Labutti K."/>
            <person name="Salamov A."/>
            <person name="Andreopoulos B."/>
            <person name="Baker S."/>
            <person name="Barry K."/>
            <person name="Bills G."/>
            <person name="Bluhm B."/>
            <person name="Cannon C."/>
            <person name="Castanera R."/>
            <person name="Culley D."/>
            <person name="Daum C."/>
            <person name="Ezra D."/>
            <person name="Gonzalez J."/>
            <person name="Henrissat B."/>
            <person name="Kuo A."/>
            <person name="Liang C."/>
            <person name="Lipzen A."/>
            <person name="Lutzoni F."/>
            <person name="Magnuson J."/>
            <person name="Mondo S."/>
            <person name="Nolan M."/>
            <person name="Ohm R."/>
            <person name="Pangilinan J."/>
            <person name="Park H.-J."/>
            <person name="Ramirez L."/>
            <person name="Alfaro M."/>
            <person name="Sun H."/>
            <person name="Tritt A."/>
            <person name="Yoshinaga Y."/>
            <person name="Zwiers L.-H."/>
            <person name="Turgeon B."/>
            <person name="Goodwin S."/>
            <person name="Spatafora J."/>
            <person name="Crous P."/>
            <person name="Grigoriev I."/>
        </authorList>
    </citation>
    <scope>NUCLEOTIDE SEQUENCE</scope>
    <source>
        <strain evidence="2">CBS 107.79</strain>
    </source>
</reference>
<feature type="region of interest" description="Disordered" evidence="1">
    <location>
        <begin position="61"/>
        <end position="83"/>
    </location>
</feature>
<evidence type="ECO:0000313" key="3">
    <source>
        <dbReference type="Proteomes" id="UP000800036"/>
    </source>
</evidence>
<dbReference type="Gene3D" id="3.50.50.60">
    <property type="entry name" value="FAD/NAD(P)-binding domain"/>
    <property type="match status" value="1"/>
</dbReference>
<dbReference type="InterPro" id="IPR036188">
    <property type="entry name" value="FAD/NAD-bd_sf"/>
</dbReference>
<evidence type="ECO:0008006" key="4">
    <source>
        <dbReference type="Google" id="ProtNLM"/>
    </source>
</evidence>
<dbReference type="EMBL" id="ML976701">
    <property type="protein sequence ID" value="KAF1970439.1"/>
    <property type="molecule type" value="Genomic_DNA"/>
</dbReference>
<dbReference type="OrthoDB" id="16820at2759"/>